<dbReference type="RefSeq" id="WP_066547374.1">
    <property type="nucleotide sequence ID" value="NZ_MASJ01000039.1"/>
</dbReference>
<reference evidence="2 3" key="1">
    <citation type="submission" date="2016-07" db="EMBL/GenBank/DDBJ databases">
        <title>Caryophanon tenue genome sequencing.</title>
        <authorList>
            <person name="Verma A."/>
            <person name="Pal Y."/>
            <person name="Krishnamurthi S."/>
        </authorList>
    </citation>
    <scope>NUCLEOTIDE SEQUENCE [LARGE SCALE GENOMIC DNA]</scope>
    <source>
        <strain evidence="2 3">DSM 14152</strain>
    </source>
</reference>
<gene>
    <name evidence="2" type="ORF">A6M13_05445</name>
</gene>
<protein>
    <submittedName>
        <fullName evidence="2">Uncharacterized protein</fullName>
    </submittedName>
</protein>
<dbReference type="Proteomes" id="UP000093199">
    <property type="component" value="Unassembled WGS sequence"/>
</dbReference>
<dbReference type="EMBL" id="MASJ01000039">
    <property type="protein sequence ID" value="OCS82844.1"/>
    <property type="molecule type" value="Genomic_DNA"/>
</dbReference>
<evidence type="ECO:0000313" key="2">
    <source>
        <dbReference type="EMBL" id="OCS82844.1"/>
    </source>
</evidence>
<proteinExistence type="predicted"/>
<name>A0A1C0Y6S0_9BACL</name>
<keyword evidence="3" id="KW-1185">Reference proteome</keyword>
<comment type="caution">
    <text evidence="2">The sequence shown here is derived from an EMBL/GenBank/DDBJ whole genome shotgun (WGS) entry which is preliminary data.</text>
</comment>
<dbReference type="AlphaFoldDB" id="A0A1C0Y6S0"/>
<evidence type="ECO:0000313" key="3">
    <source>
        <dbReference type="Proteomes" id="UP000093199"/>
    </source>
</evidence>
<keyword evidence="1" id="KW-0175">Coiled coil</keyword>
<evidence type="ECO:0000256" key="1">
    <source>
        <dbReference type="SAM" id="Coils"/>
    </source>
</evidence>
<accession>A0A1C0Y6S0</accession>
<sequence>MEINKVAKGFRAINGNDLRALYVVVSKLHTGHLLASKASGFVKTEQRLYKKIQKEVEAYTAVTDAQVQLGLFLEISKKLQLPKVALTDETIIVLGAQAMVEAVYQKFTAHDKLAAQLDITHTPLDAILEVHVQQMIRFYKKEFAQLSPSQQREQYEKFAAAYEQEGMLTLNEDTVAQVLYAAAPGQFTKQIELMALFIQQLPTVQLDTSLDPVLAVFMHPHFLKFDVFGISYLSVTKQLSNTQTLFLGIALTTLAVFAERSTKKQDMHILIAHWQHIVNQRAKMQTDIDTLHLHIDQHRVLDATFKDEIIAIEREIKAAQYDVKQLKEALYAEFNITRADMEVTDTAYHAQYNRYKEAEREVNALRQKYANAEPRTNLLSKLTSKVKTTAANLSIKAKEREKQRLFEGMVDIFIELDTRYLAAEKHVIRQAQQQVNALVEKKVLIEEERAPIIAAIKTFEENIAEKERGVQRIDQKFYSVELGIPSSPTAPLPLPEVDVSSVDLDDILVETDEHVKEE</sequence>
<organism evidence="2 3">
    <name type="scientific">Caryophanon tenue</name>
    <dbReference type="NCBI Taxonomy" id="33978"/>
    <lineage>
        <taxon>Bacteria</taxon>
        <taxon>Bacillati</taxon>
        <taxon>Bacillota</taxon>
        <taxon>Bacilli</taxon>
        <taxon>Bacillales</taxon>
        <taxon>Caryophanaceae</taxon>
        <taxon>Caryophanon</taxon>
    </lineage>
</organism>
<feature type="coiled-coil region" evidence="1">
    <location>
        <begin position="421"/>
        <end position="476"/>
    </location>
</feature>
<feature type="coiled-coil region" evidence="1">
    <location>
        <begin position="309"/>
        <end position="375"/>
    </location>
</feature>
<dbReference type="OrthoDB" id="9818878at2"/>